<reference evidence="3" key="1">
    <citation type="journal article" date="2009" name="Genome Res.">
        <title>Comparative genomic analyses of the human fungal pathogens Coccidioides and their relatives.</title>
        <authorList>
            <person name="Sharpton T.J."/>
            <person name="Stajich J.E."/>
            <person name="Rounsley S.D."/>
            <person name="Gardner M.J."/>
            <person name="Wortman J.R."/>
            <person name="Jordar V.S."/>
            <person name="Maiti R."/>
            <person name="Kodira C.D."/>
            <person name="Neafsey D.E."/>
            <person name="Zeng Q."/>
            <person name="Hung C.-Y."/>
            <person name="McMahan C."/>
            <person name="Muszewska A."/>
            <person name="Grynberg M."/>
            <person name="Mandel M.A."/>
            <person name="Kellner E.M."/>
            <person name="Barker B.M."/>
            <person name="Galgiani J.N."/>
            <person name="Orbach M.J."/>
            <person name="Kirkland T.N."/>
            <person name="Cole G.T."/>
            <person name="Henn M.R."/>
            <person name="Birren B.W."/>
            <person name="Taylor J.W."/>
        </authorList>
    </citation>
    <scope>NUCLEOTIDE SEQUENCE [LARGE SCALE GENOMIC DNA]</scope>
    <source>
        <strain evidence="3">UAMH 1704</strain>
    </source>
</reference>
<dbReference type="KEGG" id="ure:UREG_04248"/>
<dbReference type="HOGENOM" id="CLU_1490078_0_0_1"/>
<dbReference type="EMBL" id="CH476616">
    <property type="protein sequence ID" value="EEP79402.1"/>
    <property type="molecule type" value="Genomic_DNA"/>
</dbReference>
<organism evidence="2 3">
    <name type="scientific">Uncinocarpus reesii (strain UAMH 1704)</name>
    <dbReference type="NCBI Taxonomy" id="336963"/>
    <lineage>
        <taxon>Eukaryota</taxon>
        <taxon>Fungi</taxon>
        <taxon>Dikarya</taxon>
        <taxon>Ascomycota</taxon>
        <taxon>Pezizomycotina</taxon>
        <taxon>Eurotiomycetes</taxon>
        <taxon>Eurotiomycetidae</taxon>
        <taxon>Onygenales</taxon>
        <taxon>Onygenaceae</taxon>
        <taxon>Uncinocarpus</taxon>
    </lineage>
</organism>
<dbReference type="InParanoid" id="C4JN40"/>
<accession>C4JN40</accession>
<dbReference type="RefSeq" id="XP_002544731.1">
    <property type="nucleotide sequence ID" value="XM_002544685.1"/>
</dbReference>
<dbReference type="VEuPathDB" id="FungiDB:UREG_04248"/>
<evidence type="ECO:0000313" key="2">
    <source>
        <dbReference type="EMBL" id="EEP79402.1"/>
    </source>
</evidence>
<feature type="compositionally biased region" description="Basic and acidic residues" evidence="1">
    <location>
        <begin position="97"/>
        <end position="107"/>
    </location>
</feature>
<protein>
    <submittedName>
        <fullName evidence="2">Uncharacterized protein</fullName>
    </submittedName>
</protein>
<name>C4JN40_UNCRE</name>
<keyword evidence="3" id="KW-1185">Reference proteome</keyword>
<dbReference type="Proteomes" id="UP000002058">
    <property type="component" value="Unassembled WGS sequence"/>
</dbReference>
<sequence>MAFEFLSRELGTGFVQISQKNLRRYSAGSIGLNEPPMKVFGDVLKVIRELDFTGDLPYILELTGIVAAREQDGGGSEIIYPRSESAGSLEEQGNGPQEEKMESGNGKKKERKRRREERGLYSRVCPSLHIVTDAGIALRVRVNMELNGGSFHFFGDESSSAAGLTVITKPDVFGALGYEGN</sequence>
<gene>
    <name evidence="2" type="ORF">UREG_04248</name>
</gene>
<evidence type="ECO:0000313" key="3">
    <source>
        <dbReference type="Proteomes" id="UP000002058"/>
    </source>
</evidence>
<evidence type="ECO:0000256" key="1">
    <source>
        <dbReference type="SAM" id="MobiDB-lite"/>
    </source>
</evidence>
<dbReference type="GeneID" id="8437097"/>
<feature type="region of interest" description="Disordered" evidence="1">
    <location>
        <begin position="76"/>
        <end position="118"/>
    </location>
</feature>
<proteinExistence type="predicted"/>
<dbReference type="AlphaFoldDB" id="C4JN40"/>